<evidence type="ECO:0000256" key="1">
    <source>
        <dbReference type="ARBA" id="ARBA00022450"/>
    </source>
</evidence>
<dbReference type="FunFam" id="3.40.50.12780:FF:000014">
    <property type="entry name" value="Nonribosomal peptide synthetase 1"/>
    <property type="match status" value="1"/>
</dbReference>
<dbReference type="PROSITE" id="PS00012">
    <property type="entry name" value="PHOSPHOPANTETHEINE"/>
    <property type="match status" value="1"/>
</dbReference>
<evidence type="ECO:0000256" key="3">
    <source>
        <dbReference type="ARBA" id="ARBA00022598"/>
    </source>
</evidence>
<protein>
    <recommendedName>
        <fullName evidence="7">Carrier domain-containing protein</fullName>
    </recommendedName>
</protein>
<dbReference type="Pfam" id="PF13193">
    <property type="entry name" value="AMP-binding_C"/>
    <property type="match status" value="1"/>
</dbReference>
<dbReference type="GO" id="GO:0031177">
    <property type="term" value="F:phosphopantetheine binding"/>
    <property type="evidence" value="ECO:0007669"/>
    <property type="project" value="TreeGrafter"/>
</dbReference>
<dbReference type="Gene3D" id="3.30.559.10">
    <property type="entry name" value="Chloramphenicol acetyltransferase-like domain"/>
    <property type="match status" value="1"/>
</dbReference>
<dbReference type="GO" id="GO:0044550">
    <property type="term" value="P:secondary metabolite biosynthetic process"/>
    <property type="evidence" value="ECO:0007669"/>
    <property type="project" value="TreeGrafter"/>
</dbReference>
<feature type="compositionally biased region" description="Polar residues" evidence="6">
    <location>
        <begin position="26"/>
        <end position="49"/>
    </location>
</feature>
<dbReference type="Gene3D" id="3.40.50.12780">
    <property type="entry name" value="N-terminal domain of ligase-like"/>
    <property type="match status" value="1"/>
</dbReference>
<dbReference type="OrthoDB" id="416786at2759"/>
<dbReference type="Pfam" id="PF00668">
    <property type="entry name" value="Condensation"/>
    <property type="match status" value="1"/>
</dbReference>
<dbReference type="SUPFAM" id="SSF47336">
    <property type="entry name" value="ACP-like"/>
    <property type="match status" value="1"/>
</dbReference>
<feature type="region of interest" description="Disordered" evidence="6">
    <location>
        <begin position="1"/>
        <end position="58"/>
    </location>
</feature>
<dbReference type="InterPro" id="IPR036736">
    <property type="entry name" value="ACP-like_sf"/>
</dbReference>
<dbReference type="Gene3D" id="3.30.559.30">
    <property type="entry name" value="Nonribosomal peptide synthetase, condensation domain"/>
    <property type="match status" value="2"/>
</dbReference>
<dbReference type="SUPFAM" id="SSF56801">
    <property type="entry name" value="Acetyl-CoA synthetase-like"/>
    <property type="match status" value="1"/>
</dbReference>
<dbReference type="InterPro" id="IPR001242">
    <property type="entry name" value="Condensation_dom"/>
</dbReference>
<reference evidence="9" key="1">
    <citation type="journal article" date="2015" name="Genome Announc.">
        <title>Draft genome sequence of the fungus Penicillium brasilianum MG11.</title>
        <authorList>
            <person name="Horn F."/>
            <person name="Linde J."/>
            <person name="Mattern D.J."/>
            <person name="Walther G."/>
            <person name="Guthke R."/>
            <person name="Brakhage A.A."/>
            <person name="Valiante V."/>
        </authorList>
    </citation>
    <scope>NUCLEOTIDE SEQUENCE [LARGE SCALE GENOMIC DNA]</scope>
    <source>
        <strain evidence="9">MG11</strain>
    </source>
</reference>
<dbReference type="GO" id="GO:0043041">
    <property type="term" value="P:amino acid activation for nonribosomal peptide biosynthetic process"/>
    <property type="evidence" value="ECO:0007669"/>
    <property type="project" value="TreeGrafter"/>
</dbReference>
<dbReference type="FunFam" id="3.40.50.980:FF:000001">
    <property type="entry name" value="Non-ribosomal peptide synthetase"/>
    <property type="match status" value="1"/>
</dbReference>
<evidence type="ECO:0000256" key="4">
    <source>
        <dbReference type="ARBA" id="ARBA00022737"/>
    </source>
</evidence>
<evidence type="ECO:0000313" key="9">
    <source>
        <dbReference type="Proteomes" id="UP000042958"/>
    </source>
</evidence>
<keyword evidence="1" id="KW-0596">Phosphopantetheine</keyword>
<evidence type="ECO:0000256" key="2">
    <source>
        <dbReference type="ARBA" id="ARBA00022553"/>
    </source>
</evidence>
<keyword evidence="3" id="KW-0436">Ligase</keyword>
<evidence type="ECO:0000256" key="6">
    <source>
        <dbReference type="SAM" id="MobiDB-lite"/>
    </source>
</evidence>
<dbReference type="Gene3D" id="3.30.300.30">
    <property type="match status" value="1"/>
</dbReference>
<dbReference type="Pfam" id="PF00550">
    <property type="entry name" value="PP-binding"/>
    <property type="match status" value="1"/>
</dbReference>
<accession>A0A0F7TXJ1</accession>
<dbReference type="InterPro" id="IPR000873">
    <property type="entry name" value="AMP-dep_synth/lig_dom"/>
</dbReference>
<dbReference type="InterPro" id="IPR025110">
    <property type="entry name" value="AMP-bd_C"/>
</dbReference>
<proteinExistence type="inferred from homology"/>
<sequence>MTIDDRNVPTWLPKSSGNCARGRSADQPTTTVNTVEGATKQPTVNGVTTSEKDENHATAKEVTSNEFSATVEHWQNVLAEGESSPYPTLPPFVDQPEADKEVEYQFSKPRGLFGDVSVSTLVRAAWALITSSMTDSDDVVFGSTSFGGDTTIPVRVKLNFNQNVQGYLSEAQQQAIEAIPYEPVELDQIAESSIDYRKACPFQTVLVQSQGDGVLKQFSRYGLAIQIQLVESQINAKASFDSRVIEPLLVFKLLRRLEFVMHQLNSATPEKTLKELEIVPPLELDQIREWNSGVPPVVERCIHDIVQERAQADPGAQAVCAWDGELTYGELDDLSSRVASHLVHLGVGPEKVVPLCFEKSMWTVVAMLSVLKASGTFILLDPSLPEGRIRNIIEKVQAETGITSKSCQNRLSSFVHETVVLSHEAMQSLKSQSQGLLSQVPKAVPSNSAYIIFTSGSTGDPKGCVVEHRSYCSAANGHGKILGFSKDTRALQFGSYNFAGAIMEMVMTMIYGGCICIPSEEDRSVNLAQTIDKLNANWAFLTSTVLALLHPDDVPSLRTICIGGEPIRSSQIREWAPKVRLRQTYGSAETAAVVSSAALDPSSVVTSVGKATTCRCWLTSPTDTNQLVPIGAPGEVVFEGPVIGRHYIGNSQKTAEAFIKAPSWRAALGPVASSSRFYRTGDIALYRSDGSIELLGRKDTQVKLRGQRIELGEIEHQARQTSPELKEVAVELTSLGDSGPRLVGFLVLRNSQANGDGVILDDPVKSLIHAVKSRLESVLPPYMVPSVLLPIPSLPLTASGKTDRRILRHMGSSLMAQQILDLQPNSGGEKRQPITQTEKKLQKIWSKVLKVDPATIGLDVSFFQLGGDSVSALKVVSEARTLGMNMKVADIFRRDTLVELAQQQSLNAEDSPKQLAGDVLVEPSIKSTLLEDLESKFSISPAAVVDIYPLTSVQQTLLAAGVASGQLADYFYLDLDPAQDVSDLEHGCMRALEKFPILRARFLQLQGKFWQVVPQQLDNGFSVYNVVGDLEDYFRNFCLQNVKSIQPTQPPAAFILFKHDKGMRLTVRWSHAQYDAFSAPLLFQSIFDGDQGEIPAKPTFPMYLSYAADQRPQSLSYWSHLLQGSHLTPIGPHVRSGNSTNAMPERVCGAEEARLAHRPGKITHATLVRAAWAVLLSNMTGESDVIYGQVVAGRNAAIPAVEKIVGCCLNILPERVDFSSVNTVAELVHAVQEQYLSIGDADSLDFKDIVEYCTDWPAGSSFDTVLHHRNVDAEPVIQTPAGISRMKMFENPLISPFIFVVSVSRGENVGIELWANTHLMALETAKIMVSNLARIMEKLVTGMHMALPKWMDEVESMVS</sequence>
<dbReference type="InterPro" id="IPR020845">
    <property type="entry name" value="AMP-binding_CS"/>
</dbReference>
<dbReference type="GO" id="GO:0005737">
    <property type="term" value="C:cytoplasm"/>
    <property type="evidence" value="ECO:0007669"/>
    <property type="project" value="TreeGrafter"/>
</dbReference>
<gene>
    <name evidence="8" type="ORF">PMG11_09214</name>
</gene>
<dbReference type="Pfam" id="PF00501">
    <property type="entry name" value="AMP-binding"/>
    <property type="match status" value="1"/>
</dbReference>
<keyword evidence="2" id="KW-0597">Phosphoprotein</keyword>
<dbReference type="STRING" id="104259.A0A0F7TXJ1"/>
<dbReference type="SUPFAM" id="SSF52777">
    <property type="entry name" value="CoA-dependent acyltransferases"/>
    <property type="match status" value="3"/>
</dbReference>
<dbReference type="EMBL" id="CDHK01000009">
    <property type="protein sequence ID" value="CEJ60646.1"/>
    <property type="molecule type" value="Genomic_DNA"/>
</dbReference>
<keyword evidence="9" id="KW-1185">Reference proteome</keyword>
<dbReference type="Proteomes" id="UP000042958">
    <property type="component" value="Unassembled WGS sequence"/>
</dbReference>
<keyword evidence="4" id="KW-0677">Repeat</keyword>
<dbReference type="InterPro" id="IPR023213">
    <property type="entry name" value="CAT-like_dom_sf"/>
</dbReference>
<dbReference type="GO" id="GO:0016874">
    <property type="term" value="F:ligase activity"/>
    <property type="evidence" value="ECO:0007669"/>
    <property type="project" value="UniProtKB-KW"/>
</dbReference>
<evidence type="ECO:0000313" key="8">
    <source>
        <dbReference type="EMBL" id="CEJ60646.1"/>
    </source>
</evidence>
<dbReference type="PROSITE" id="PS00455">
    <property type="entry name" value="AMP_BINDING"/>
    <property type="match status" value="1"/>
</dbReference>
<evidence type="ECO:0000256" key="5">
    <source>
        <dbReference type="ARBA" id="ARBA00029454"/>
    </source>
</evidence>
<dbReference type="InterPro" id="IPR042099">
    <property type="entry name" value="ANL_N_sf"/>
</dbReference>
<name>A0A0F7TXJ1_PENBI</name>
<dbReference type="InterPro" id="IPR006162">
    <property type="entry name" value="Ppantetheine_attach_site"/>
</dbReference>
<dbReference type="FunFam" id="3.30.300.30:FF:000015">
    <property type="entry name" value="Nonribosomal peptide synthase SidD"/>
    <property type="match status" value="1"/>
</dbReference>
<organism evidence="8 9">
    <name type="scientific">Penicillium brasilianum</name>
    <dbReference type="NCBI Taxonomy" id="104259"/>
    <lineage>
        <taxon>Eukaryota</taxon>
        <taxon>Fungi</taxon>
        <taxon>Dikarya</taxon>
        <taxon>Ascomycota</taxon>
        <taxon>Pezizomycotina</taxon>
        <taxon>Eurotiomycetes</taxon>
        <taxon>Eurotiomycetidae</taxon>
        <taxon>Eurotiales</taxon>
        <taxon>Aspergillaceae</taxon>
        <taxon>Penicillium</taxon>
    </lineage>
</organism>
<feature type="domain" description="Carrier" evidence="7">
    <location>
        <begin position="832"/>
        <end position="908"/>
    </location>
</feature>
<dbReference type="InterPro" id="IPR010071">
    <property type="entry name" value="AA_adenyl_dom"/>
</dbReference>
<dbReference type="InterPro" id="IPR009081">
    <property type="entry name" value="PP-bd_ACP"/>
</dbReference>
<dbReference type="Gene3D" id="1.10.1200.10">
    <property type="entry name" value="ACP-like"/>
    <property type="match status" value="1"/>
</dbReference>
<evidence type="ECO:0000259" key="7">
    <source>
        <dbReference type="PROSITE" id="PS50075"/>
    </source>
</evidence>
<dbReference type="PROSITE" id="PS50075">
    <property type="entry name" value="CARRIER"/>
    <property type="match status" value="1"/>
</dbReference>
<dbReference type="FunFam" id="1.10.1200.10:FF:000005">
    <property type="entry name" value="Nonribosomal peptide synthetase 1"/>
    <property type="match status" value="1"/>
</dbReference>
<comment type="similarity">
    <text evidence="5">Belongs to the NRP synthetase family.</text>
</comment>
<dbReference type="InterPro" id="IPR045851">
    <property type="entry name" value="AMP-bd_C_sf"/>
</dbReference>
<dbReference type="CDD" id="cd05918">
    <property type="entry name" value="A_NRPS_SidN3_like"/>
    <property type="match status" value="1"/>
</dbReference>
<dbReference type="PANTHER" id="PTHR45527:SF16">
    <property type="entry name" value="NONRIBOSOMAL PEPTIDE SYNTHASE ATNA-RELATED"/>
    <property type="match status" value="1"/>
</dbReference>
<dbReference type="PANTHER" id="PTHR45527">
    <property type="entry name" value="NONRIBOSOMAL PEPTIDE SYNTHETASE"/>
    <property type="match status" value="1"/>
</dbReference>
<dbReference type="NCBIfam" id="TIGR01733">
    <property type="entry name" value="AA-adenyl-dom"/>
    <property type="match status" value="1"/>
</dbReference>